<dbReference type="Proteomes" id="UP001165444">
    <property type="component" value="Unassembled WGS sequence"/>
</dbReference>
<evidence type="ECO:0000256" key="3">
    <source>
        <dbReference type="ARBA" id="ARBA00022729"/>
    </source>
</evidence>
<dbReference type="InterPro" id="IPR011990">
    <property type="entry name" value="TPR-like_helical_dom_sf"/>
</dbReference>
<reference evidence="8 9" key="1">
    <citation type="submission" date="2022-03" db="EMBL/GenBank/DDBJ databases">
        <title>Parabacteroides sp. nov. isolated from swine feces.</title>
        <authorList>
            <person name="Bak J.E."/>
        </authorList>
    </citation>
    <scope>NUCLEOTIDE SEQUENCE [LARGE SCALE GENOMIC DNA]</scope>
    <source>
        <strain evidence="8 9">AGMB00274</strain>
    </source>
</reference>
<sequence length="617" mass="70794">MKSKLYICILCCLGLLSCNDYLDKQPDDMQTIEGVFEKRSSTEQYLANVLSYLPRQWDNLCEQRNSTYGWPFTPASDEAEWGAVRAYAVMQNGSHSAASPAVNFWTPLYRGIRESNVFRQHVGECTELSEDEIALWTAEARYVNIMCHYWLAMLYGPIILVKDEIIDVNETIYRERDSWEDCVTWITESLREVAADLPAKQEEIYAGKPTKAAALAYRSRLLLYSASKLMNGNPYYASVKKDDGTPLFSLEADPNKWRIAADAAKEIIDMCESGTLPYGLYTSDSEEECKKGIAYKKVFTENWNKELLDAKDLGDDVYYLDLTPAPNGERFKGHATACVTQQQVDAYAMSNGRYPITGYQRNGNPIIDETSGYTEEGFSTFTVPTFNTTNSGYTGEAYNMYKDREPRFYASVAYNEGVWPNTSTDAPIYLNKYGTEGSSNSDYNRTGYLVTKFTHPSSSVTNPYALQWRRCWPNFRYAEILLNYVEAKIELGETADALTYWNMVRKRAGVPNIETVYPTVTTDKDLATFLIRRERQVEFAFENVRWFDCNRWMISTETNHGNTYGMNVNISSLNNMRAEYYKRTVFETRVFLEKQYLQPIPQSSMTKNLKLKQNPGW</sequence>
<evidence type="ECO:0000313" key="9">
    <source>
        <dbReference type="Proteomes" id="UP001165444"/>
    </source>
</evidence>
<name>A0ABT0C512_9BACT</name>
<protein>
    <submittedName>
        <fullName evidence="8">RagB/SusD family nutrient uptake outer membrane protein</fullName>
    </submittedName>
</protein>
<dbReference type="PROSITE" id="PS51257">
    <property type="entry name" value="PROKAR_LIPOPROTEIN"/>
    <property type="match status" value="1"/>
</dbReference>
<feature type="domain" description="SusD-like N-terminal" evidence="7">
    <location>
        <begin position="20"/>
        <end position="223"/>
    </location>
</feature>
<feature type="domain" description="RagB/SusD" evidence="6">
    <location>
        <begin position="313"/>
        <end position="617"/>
    </location>
</feature>
<evidence type="ECO:0000313" key="8">
    <source>
        <dbReference type="EMBL" id="MCJ2382089.1"/>
    </source>
</evidence>
<keyword evidence="9" id="KW-1185">Reference proteome</keyword>
<comment type="caution">
    <text evidence="8">The sequence shown here is derived from an EMBL/GenBank/DDBJ whole genome shotgun (WGS) entry which is preliminary data.</text>
</comment>
<comment type="subcellular location">
    <subcellularLocation>
        <location evidence="1">Cell outer membrane</location>
    </subcellularLocation>
</comment>
<evidence type="ECO:0000256" key="2">
    <source>
        <dbReference type="ARBA" id="ARBA00006275"/>
    </source>
</evidence>
<dbReference type="EMBL" id="JAKZMM010000055">
    <property type="protein sequence ID" value="MCJ2382089.1"/>
    <property type="molecule type" value="Genomic_DNA"/>
</dbReference>
<organism evidence="8 9">
    <name type="scientific">Parabacteroides faecalis</name>
    <dbReference type="NCBI Taxonomy" id="2924040"/>
    <lineage>
        <taxon>Bacteria</taxon>
        <taxon>Pseudomonadati</taxon>
        <taxon>Bacteroidota</taxon>
        <taxon>Bacteroidia</taxon>
        <taxon>Bacteroidales</taxon>
        <taxon>Tannerellaceae</taxon>
        <taxon>Parabacteroides</taxon>
    </lineage>
</organism>
<dbReference type="RefSeq" id="WP_243326446.1">
    <property type="nucleotide sequence ID" value="NZ_JAKZMM010000055.1"/>
</dbReference>
<dbReference type="Pfam" id="PF07980">
    <property type="entry name" value="SusD_RagB"/>
    <property type="match status" value="1"/>
</dbReference>
<evidence type="ECO:0000259" key="7">
    <source>
        <dbReference type="Pfam" id="PF14322"/>
    </source>
</evidence>
<keyword evidence="4" id="KW-0472">Membrane</keyword>
<evidence type="ECO:0000259" key="6">
    <source>
        <dbReference type="Pfam" id="PF07980"/>
    </source>
</evidence>
<keyword evidence="5" id="KW-0998">Cell outer membrane</keyword>
<evidence type="ECO:0000256" key="4">
    <source>
        <dbReference type="ARBA" id="ARBA00023136"/>
    </source>
</evidence>
<dbReference type="InterPro" id="IPR012944">
    <property type="entry name" value="SusD_RagB_dom"/>
</dbReference>
<dbReference type="Pfam" id="PF14322">
    <property type="entry name" value="SusD-like_3"/>
    <property type="match status" value="1"/>
</dbReference>
<dbReference type="Gene3D" id="1.25.40.390">
    <property type="match status" value="1"/>
</dbReference>
<proteinExistence type="inferred from homology"/>
<dbReference type="InterPro" id="IPR033985">
    <property type="entry name" value="SusD-like_N"/>
</dbReference>
<evidence type="ECO:0000256" key="5">
    <source>
        <dbReference type="ARBA" id="ARBA00023237"/>
    </source>
</evidence>
<accession>A0ABT0C512</accession>
<keyword evidence="3" id="KW-0732">Signal</keyword>
<evidence type="ECO:0000256" key="1">
    <source>
        <dbReference type="ARBA" id="ARBA00004442"/>
    </source>
</evidence>
<comment type="similarity">
    <text evidence="2">Belongs to the SusD family.</text>
</comment>
<dbReference type="SUPFAM" id="SSF48452">
    <property type="entry name" value="TPR-like"/>
    <property type="match status" value="1"/>
</dbReference>
<gene>
    <name evidence="8" type="ORF">MUN53_15985</name>
</gene>